<feature type="chain" id="PRO_5025566344" description="RlpA-like double-psi beta-barrel-protein domain-containing protein-containing protein" evidence="3">
    <location>
        <begin position="20"/>
        <end position="278"/>
    </location>
</feature>
<evidence type="ECO:0000256" key="2">
    <source>
        <dbReference type="SAM" id="MobiDB-lite"/>
    </source>
</evidence>
<evidence type="ECO:0008006" key="6">
    <source>
        <dbReference type="Google" id="ProtNLM"/>
    </source>
</evidence>
<feature type="non-terminal residue" evidence="4">
    <location>
        <position position="278"/>
    </location>
</feature>
<dbReference type="CDD" id="cd22191">
    <property type="entry name" value="DPBB_RlpA_EXP_N-like"/>
    <property type="match status" value="1"/>
</dbReference>
<evidence type="ECO:0000313" key="5">
    <source>
        <dbReference type="Proteomes" id="UP000799767"/>
    </source>
</evidence>
<feature type="compositionally biased region" description="Basic residues" evidence="2">
    <location>
        <begin position="110"/>
        <end position="120"/>
    </location>
</feature>
<feature type="compositionally biased region" description="Polar residues" evidence="2">
    <location>
        <begin position="95"/>
        <end position="109"/>
    </location>
</feature>
<evidence type="ECO:0000256" key="3">
    <source>
        <dbReference type="SAM" id="SignalP"/>
    </source>
</evidence>
<dbReference type="GeneID" id="54475474"/>
<feature type="signal peptide" evidence="3">
    <location>
        <begin position="1"/>
        <end position="19"/>
    </location>
</feature>
<sequence>MRLPSLFAAGGAFISLAAAVPMQENKRDVVWTTKLNIVYETVWVTTTLPGVAPSPAAQAPAQGGGGGQPSPNTHTVTVEVSRAPVQTEGAASEASRVNSPAPTPTSSVQTHHRHHHHHHQAASPSSTGDDTPTRSFPTPTPVPIQTTSSDSTPTRTQATTTAGNAGGSSPTSPSGSIHTGDITYYAPGLGSCGITNSASDHIVALAADMMTPMNPPNPNDNPLCGRSITISYGGKTAVATIEDTCPGCSGASLDLTPSLFQIFEPLAVGRVSGVEWWY</sequence>
<dbReference type="PANTHER" id="PTHR31836:SF28">
    <property type="entry name" value="SRCR DOMAIN-CONTAINING PROTEIN-RELATED"/>
    <property type="match status" value="1"/>
</dbReference>
<proteinExistence type="predicted"/>
<dbReference type="EMBL" id="MU001640">
    <property type="protein sequence ID" value="KAF2479910.1"/>
    <property type="molecule type" value="Genomic_DNA"/>
</dbReference>
<feature type="region of interest" description="Disordered" evidence="2">
    <location>
        <begin position="54"/>
        <end position="177"/>
    </location>
</feature>
<feature type="compositionally biased region" description="Low complexity" evidence="2">
    <location>
        <begin position="149"/>
        <end position="177"/>
    </location>
</feature>
<dbReference type="InterPro" id="IPR036908">
    <property type="entry name" value="RlpA-like_sf"/>
</dbReference>
<gene>
    <name evidence="4" type="ORF">BDY17DRAFT_302905</name>
</gene>
<keyword evidence="5" id="KW-1185">Reference proteome</keyword>
<protein>
    <recommendedName>
        <fullName evidence="6">RlpA-like double-psi beta-barrel-protein domain-containing protein-containing protein</fullName>
    </recommendedName>
</protein>
<evidence type="ECO:0000256" key="1">
    <source>
        <dbReference type="ARBA" id="ARBA00022729"/>
    </source>
</evidence>
<dbReference type="Gene3D" id="2.40.40.10">
    <property type="entry name" value="RlpA-like domain"/>
    <property type="match status" value="1"/>
</dbReference>
<dbReference type="OrthoDB" id="623670at2759"/>
<dbReference type="AlphaFoldDB" id="A0A6A6PIP2"/>
<dbReference type="RefSeq" id="XP_033586480.1">
    <property type="nucleotide sequence ID" value="XM_033734472.1"/>
</dbReference>
<reference evidence="4" key="1">
    <citation type="journal article" date="2020" name="Stud. Mycol.">
        <title>101 Dothideomycetes genomes: a test case for predicting lifestyles and emergence of pathogens.</title>
        <authorList>
            <person name="Haridas S."/>
            <person name="Albert R."/>
            <person name="Binder M."/>
            <person name="Bloem J."/>
            <person name="Labutti K."/>
            <person name="Salamov A."/>
            <person name="Andreopoulos B."/>
            <person name="Baker S."/>
            <person name="Barry K."/>
            <person name="Bills G."/>
            <person name="Bluhm B."/>
            <person name="Cannon C."/>
            <person name="Castanera R."/>
            <person name="Culley D."/>
            <person name="Daum C."/>
            <person name="Ezra D."/>
            <person name="Gonzalez J."/>
            <person name="Henrissat B."/>
            <person name="Kuo A."/>
            <person name="Liang C."/>
            <person name="Lipzen A."/>
            <person name="Lutzoni F."/>
            <person name="Magnuson J."/>
            <person name="Mondo S."/>
            <person name="Nolan M."/>
            <person name="Ohm R."/>
            <person name="Pangilinan J."/>
            <person name="Park H.-J."/>
            <person name="Ramirez L."/>
            <person name="Alfaro M."/>
            <person name="Sun H."/>
            <person name="Tritt A."/>
            <person name="Yoshinaga Y."/>
            <person name="Zwiers L.-H."/>
            <person name="Turgeon B."/>
            <person name="Goodwin S."/>
            <person name="Spatafora J."/>
            <person name="Crous P."/>
            <person name="Grigoriev I."/>
        </authorList>
    </citation>
    <scope>NUCLEOTIDE SEQUENCE</scope>
    <source>
        <strain evidence="4">CBS 113389</strain>
    </source>
</reference>
<name>A0A6A6PIP2_9PEZI</name>
<accession>A0A6A6PIP2</accession>
<evidence type="ECO:0000313" key="4">
    <source>
        <dbReference type="EMBL" id="KAF2479910.1"/>
    </source>
</evidence>
<feature type="compositionally biased region" description="Polar residues" evidence="2">
    <location>
        <begin position="122"/>
        <end position="148"/>
    </location>
</feature>
<dbReference type="PANTHER" id="PTHR31836">
    <property type="match status" value="1"/>
</dbReference>
<organism evidence="4 5">
    <name type="scientific">Neohortaea acidophila</name>
    <dbReference type="NCBI Taxonomy" id="245834"/>
    <lineage>
        <taxon>Eukaryota</taxon>
        <taxon>Fungi</taxon>
        <taxon>Dikarya</taxon>
        <taxon>Ascomycota</taxon>
        <taxon>Pezizomycotina</taxon>
        <taxon>Dothideomycetes</taxon>
        <taxon>Dothideomycetidae</taxon>
        <taxon>Mycosphaerellales</taxon>
        <taxon>Teratosphaeriaceae</taxon>
        <taxon>Neohortaea</taxon>
    </lineage>
</organism>
<dbReference type="Proteomes" id="UP000799767">
    <property type="component" value="Unassembled WGS sequence"/>
</dbReference>
<dbReference type="SUPFAM" id="SSF50685">
    <property type="entry name" value="Barwin-like endoglucanases"/>
    <property type="match status" value="1"/>
</dbReference>
<keyword evidence="1 3" id="KW-0732">Signal</keyword>
<dbReference type="InterPro" id="IPR051477">
    <property type="entry name" value="Expansin_CellWall"/>
</dbReference>